<feature type="compositionally biased region" description="Low complexity" evidence="1">
    <location>
        <begin position="195"/>
        <end position="215"/>
    </location>
</feature>
<dbReference type="Proteomes" id="UP000051952">
    <property type="component" value="Unassembled WGS sequence"/>
</dbReference>
<feature type="region of interest" description="Disordered" evidence="1">
    <location>
        <begin position="181"/>
        <end position="217"/>
    </location>
</feature>
<reference evidence="3" key="1">
    <citation type="submission" date="2015-09" db="EMBL/GenBank/DDBJ databases">
        <authorList>
            <consortium name="Pathogen Informatics"/>
        </authorList>
    </citation>
    <scope>NUCLEOTIDE SEQUENCE [LARGE SCALE GENOMIC DNA]</scope>
    <source>
        <strain evidence="3">Lake Konstanz</strain>
    </source>
</reference>
<feature type="region of interest" description="Disordered" evidence="1">
    <location>
        <begin position="318"/>
        <end position="349"/>
    </location>
</feature>
<evidence type="ECO:0000313" key="3">
    <source>
        <dbReference type="Proteomes" id="UP000051952"/>
    </source>
</evidence>
<feature type="region of interest" description="Disordered" evidence="1">
    <location>
        <begin position="817"/>
        <end position="877"/>
    </location>
</feature>
<name>A0A0S4JHD8_BODSA</name>
<feature type="region of interest" description="Disordered" evidence="1">
    <location>
        <begin position="60"/>
        <end position="106"/>
    </location>
</feature>
<dbReference type="EMBL" id="CYKH01001728">
    <property type="protein sequence ID" value="CUG89359.1"/>
    <property type="molecule type" value="Genomic_DNA"/>
</dbReference>
<feature type="compositionally biased region" description="Polar residues" evidence="1">
    <location>
        <begin position="91"/>
        <end position="106"/>
    </location>
</feature>
<sequence length="1275" mass="136706">MSSITVIKNTPVTGAVNSTVMVEWKFGYDVPWEPTTNDELRLLTTSGVLVSRVSLRDAHQRPYPHGSVRYGSPTVSHPGSFAGGSLPPPATTTAGDHSPTLWGSWSSVGTPQRQDLHLSAPLSLREACCTLPTAPFGGSFVIAFIDCNNNFKRVYTVPYRIVGPEYLPSITLHLHPHPSHLAAAEQERQREDKPSSSLSSQRLSARAQAPSSSRSLMKESIDKSTILIGKNTNINDTTDDASMRLSARASIANNNNNNNNNNSLKALMKGAEGSLEFSAAAATPSREEVHPHERLTVRFDAGVILDVLNTLPTLTNGHHQTSALGTDGGGDSSSSSVHPLRGGGKHQPLSSSDIALRLASTSSFRFIVCKAQLGDNLGFSAFGVGIFDHCASVSRVPAQAFEAILEREQRSCHSSHHHADGPLYHTVSLMAPSEEGEYEIRLAVIPAASGLPYSIARSMSFRVLPPQPLAARGRLFGSLTLSKDKCMAGEPLTLSYEVLSSDTHLLSRLDSVGFLPYGRPEAFAHPDAMYNSIMEEVGNKTLSVRAPTEPGVFEGAVYSFLEQQPVMLSSSPLVVLPPKLVVELFEPFVLEHGLQSRSTLHGKAVWGVEGFTAVFQVLVPACLCHPRDRLVIVDEGSNVVHQARVPLDVSTEVSAPDNLYDPAEYQGCFTNMKKTTVEIRHPIPGKYSVHYYSFNNGRFIYQAPLYLDFLSTSRHHSPIPHLPTGAISVLNTLPDDAPIEVMFKKEGADARPASMQKMDCVCLYLHGTPDVSCAPFLDATSAAPYLAVFYLRGSPSETFFLPSLDAIRRAVRNTMHSLTNGEDDGGEEQHHANTIHGGGHGGAAATNGTPGYGVGAGSGSSTSPLRGSISGSRQQARMITRGDVARNSIRKATANPVLSWFFTPELLAPPQSSVCGTMASVDGHHQRLCLSEALVSIVARSEVPTTFRAVPLRQVAVRELAMISHRHTSAMTDGSISAVVTPVAMGRRGATGSPSASMMSRSMFSAAKGALRFLRDQDHDFRGAILAPRSCDAVDSIVVTFHITEGMPRVEDQLLLFSVGGTTPIVSCLVSLATDARPDLSLGTLLLKSPMLEGSYVVGYFSTKYNGVVLTSEPGINFCCLAWAAPPPSSRASCPWQQDGGVRRPPRVIGDGGGSVGETQPLLSSTLSPSANIALLPPPVQVRLPRCRVLLVGVSMKVVGVLNFPGNYDVEAMSNIARKYFVREDVNCRYGIGGGGSAAESSSSSTTNNSSNTADHLIRVLQEWRTISFRALLGS</sequence>
<keyword evidence="3" id="KW-1185">Reference proteome</keyword>
<evidence type="ECO:0000256" key="1">
    <source>
        <dbReference type="SAM" id="MobiDB-lite"/>
    </source>
</evidence>
<organism evidence="2 3">
    <name type="scientific">Bodo saltans</name>
    <name type="common">Flagellated protozoan</name>
    <dbReference type="NCBI Taxonomy" id="75058"/>
    <lineage>
        <taxon>Eukaryota</taxon>
        <taxon>Discoba</taxon>
        <taxon>Euglenozoa</taxon>
        <taxon>Kinetoplastea</taxon>
        <taxon>Metakinetoplastina</taxon>
        <taxon>Eubodonida</taxon>
        <taxon>Bodonidae</taxon>
        <taxon>Bodo</taxon>
    </lineage>
</organism>
<dbReference type="AlphaFoldDB" id="A0A0S4JHD8"/>
<gene>
    <name evidence="2" type="ORF">BSAL_20670</name>
</gene>
<feature type="compositionally biased region" description="Basic and acidic residues" evidence="1">
    <location>
        <begin position="185"/>
        <end position="194"/>
    </location>
</feature>
<feature type="compositionally biased region" description="Polar residues" evidence="1">
    <location>
        <begin position="859"/>
        <end position="877"/>
    </location>
</feature>
<protein>
    <submittedName>
        <fullName evidence="2">Uncharacterized protein</fullName>
    </submittedName>
</protein>
<proteinExistence type="predicted"/>
<evidence type="ECO:0000313" key="2">
    <source>
        <dbReference type="EMBL" id="CUG89359.1"/>
    </source>
</evidence>
<accession>A0A0S4JHD8</accession>